<keyword evidence="3" id="KW-1185">Reference proteome</keyword>
<protein>
    <submittedName>
        <fullName evidence="1 2">Uncharacterized protein</fullName>
    </submittedName>
</protein>
<evidence type="ECO:0000313" key="2">
    <source>
        <dbReference type="EnsemblPlants" id="KEH38428"/>
    </source>
</evidence>
<gene>
    <name evidence="1" type="ordered locus">MTR_2g070860</name>
</gene>
<proteinExistence type="predicted"/>
<reference evidence="2" key="3">
    <citation type="submission" date="2015-04" db="UniProtKB">
        <authorList>
            <consortium name="EnsemblPlants"/>
        </authorList>
    </citation>
    <scope>IDENTIFICATION</scope>
    <source>
        <strain evidence="2">cv. Jemalong A17</strain>
    </source>
</reference>
<sequence>MTCSISSTHLVGVKRWRVVVSNDWIYRTSIQVLGKTNLSMIRRYQPNAYGGTTVFRWICCVQVCVICPTSDRKVEVEHFIIGRTHKPIALRFWIRVWRLSHLCGCFGLDVGGPPRDPTVVSELWFDEGFDRLLLSKVLLTKVVQVAGSVVCGDNGGTVV</sequence>
<dbReference type="EMBL" id="CM001218">
    <property type="protein sequence ID" value="KEH38428.1"/>
    <property type="molecule type" value="Genomic_DNA"/>
</dbReference>
<accession>A0A072VAL7</accession>
<organism evidence="1 3">
    <name type="scientific">Medicago truncatula</name>
    <name type="common">Barrel medic</name>
    <name type="synonym">Medicago tribuloides</name>
    <dbReference type="NCBI Taxonomy" id="3880"/>
    <lineage>
        <taxon>Eukaryota</taxon>
        <taxon>Viridiplantae</taxon>
        <taxon>Streptophyta</taxon>
        <taxon>Embryophyta</taxon>
        <taxon>Tracheophyta</taxon>
        <taxon>Spermatophyta</taxon>
        <taxon>Magnoliopsida</taxon>
        <taxon>eudicotyledons</taxon>
        <taxon>Gunneridae</taxon>
        <taxon>Pentapetalae</taxon>
        <taxon>rosids</taxon>
        <taxon>fabids</taxon>
        <taxon>Fabales</taxon>
        <taxon>Fabaceae</taxon>
        <taxon>Papilionoideae</taxon>
        <taxon>50 kb inversion clade</taxon>
        <taxon>NPAAA clade</taxon>
        <taxon>Hologalegina</taxon>
        <taxon>IRL clade</taxon>
        <taxon>Trifolieae</taxon>
        <taxon>Medicago</taxon>
    </lineage>
</organism>
<evidence type="ECO:0000313" key="3">
    <source>
        <dbReference type="Proteomes" id="UP000002051"/>
    </source>
</evidence>
<reference evidence="1 3" key="1">
    <citation type="journal article" date="2011" name="Nature">
        <title>The Medicago genome provides insight into the evolution of rhizobial symbioses.</title>
        <authorList>
            <person name="Young N.D."/>
            <person name="Debelle F."/>
            <person name="Oldroyd G.E."/>
            <person name="Geurts R."/>
            <person name="Cannon S.B."/>
            <person name="Udvardi M.K."/>
            <person name="Benedito V.A."/>
            <person name="Mayer K.F."/>
            <person name="Gouzy J."/>
            <person name="Schoof H."/>
            <person name="Van de Peer Y."/>
            <person name="Proost S."/>
            <person name="Cook D.R."/>
            <person name="Meyers B.C."/>
            <person name="Spannagl M."/>
            <person name="Cheung F."/>
            <person name="De Mita S."/>
            <person name="Krishnakumar V."/>
            <person name="Gundlach H."/>
            <person name="Zhou S."/>
            <person name="Mudge J."/>
            <person name="Bharti A.K."/>
            <person name="Murray J.D."/>
            <person name="Naoumkina M.A."/>
            <person name="Rosen B."/>
            <person name="Silverstein K.A."/>
            <person name="Tang H."/>
            <person name="Rombauts S."/>
            <person name="Zhao P.X."/>
            <person name="Zhou P."/>
            <person name="Barbe V."/>
            <person name="Bardou P."/>
            <person name="Bechner M."/>
            <person name="Bellec A."/>
            <person name="Berger A."/>
            <person name="Berges H."/>
            <person name="Bidwell S."/>
            <person name="Bisseling T."/>
            <person name="Choisne N."/>
            <person name="Couloux A."/>
            <person name="Denny R."/>
            <person name="Deshpande S."/>
            <person name="Dai X."/>
            <person name="Doyle J.J."/>
            <person name="Dudez A.M."/>
            <person name="Farmer A.D."/>
            <person name="Fouteau S."/>
            <person name="Franken C."/>
            <person name="Gibelin C."/>
            <person name="Gish J."/>
            <person name="Goldstein S."/>
            <person name="Gonzalez A.J."/>
            <person name="Green P.J."/>
            <person name="Hallab A."/>
            <person name="Hartog M."/>
            <person name="Hua A."/>
            <person name="Humphray S.J."/>
            <person name="Jeong D.H."/>
            <person name="Jing Y."/>
            <person name="Jocker A."/>
            <person name="Kenton S.M."/>
            <person name="Kim D.J."/>
            <person name="Klee K."/>
            <person name="Lai H."/>
            <person name="Lang C."/>
            <person name="Lin S."/>
            <person name="Macmil S.L."/>
            <person name="Magdelenat G."/>
            <person name="Matthews L."/>
            <person name="McCorrison J."/>
            <person name="Monaghan E.L."/>
            <person name="Mun J.H."/>
            <person name="Najar F.Z."/>
            <person name="Nicholson C."/>
            <person name="Noirot C."/>
            <person name="O'Bleness M."/>
            <person name="Paule C.R."/>
            <person name="Poulain J."/>
            <person name="Prion F."/>
            <person name="Qin B."/>
            <person name="Qu C."/>
            <person name="Retzel E.F."/>
            <person name="Riddle C."/>
            <person name="Sallet E."/>
            <person name="Samain S."/>
            <person name="Samson N."/>
            <person name="Sanders I."/>
            <person name="Saurat O."/>
            <person name="Scarpelli C."/>
            <person name="Schiex T."/>
            <person name="Segurens B."/>
            <person name="Severin A.J."/>
            <person name="Sherrier D.J."/>
            <person name="Shi R."/>
            <person name="Sims S."/>
            <person name="Singer S.R."/>
            <person name="Sinharoy S."/>
            <person name="Sterck L."/>
            <person name="Viollet A."/>
            <person name="Wang B.B."/>
            <person name="Wang K."/>
            <person name="Wang M."/>
            <person name="Wang X."/>
            <person name="Warfsmann J."/>
            <person name="Weissenbach J."/>
            <person name="White D.D."/>
            <person name="White J.D."/>
            <person name="Wiley G.B."/>
            <person name="Wincker P."/>
            <person name="Xing Y."/>
            <person name="Yang L."/>
            <person name="Yao Z."/>
            <person name="Ying F."/>
            <person name="Zhai J."/>
            <person name="Zhou L."/>
            <person name="Zuber A."/>
            <person name="Denarie J."/>
            <person name="Dixon R.A."/>
            <person name="May G.D."/>
            <person name="Schwartz D.C."/>
            <person name="Rogers J."/>
            <person name="Quetier F."/>
            <person name="Town C.D."/>
            <person name="Roe B.A."/>
        </authorList>
    </citation>
    <scope>NUCLEOTIDE SEQUENCE [LARGE SCALE GENOMIC DNA]</scope>
    <source>
        <strain evidence="1">A17</strain>
        <strain evidence="2 3">cv. Jemalong A17</strain>
    </source>
</reference>
<name>A0A072VAL7_MEDTR</name>
<dbReference type="EnsemblPlants" id="KEH38428">
    <property type="protein sequence ID" value="KEH38428"/>
    <property type="gene ID" value="MTR_2g070860"/>
</dbReference>
<dbReference type="Proteomes" id="UP000002051">
    <property type="component" value="Chromosome 2"/>
</dbReference>
<dbReference type="HOGENOM" id="CLU_1663365_0_0_1"/>
<dbReference type="AlphaFoldDB" id="A0A072VAL7"/>
<reference evidence="1 3" key="2">
    <citation type="journal article" date="2014" name="BMC Genomics">
        <title>An improved genome release (version Mt4.0) for the model legume Medicago truncatula.</title>
        <authorList>
            <person name="Tang H."/>
            <person name="Krishnakumar V."/>
            <person name="Bidwell S."/>
            <person name="Rosen B."/>
            <person name="Chan A."/>
            <person name="Zhou S."/>
            <person name="Gentzbittel L."/>
            <person name="Childs K.L."/>
            <person name="Yandell M."/>
            <person name="Gundlach H."/>
            <person name="Mayer K.F."/>
            <person name="Schwartz D.C."/>
            <person name="Town C.D."/>
        </authorList>
    </citation>
    <scope>GENOME REANNOTATION</scope>
    <source>
        <strain evidence="1">A17</strain>
        <strain evidence="2 3">cv. Jemalong A17</strain>
    </source>
</reference>
<evidence type="ECO:0000313" key="1">
    <source>
        <dbReference type="EMBL" id="KEH38428.1"/>
    </source>
</evidence>